<keyword evidence="7" id="KW-0138">CF(0)</keyword>
<evidence type="ECO:0000256" key="6">
    <source>
        <dbReference type="ARBA" id="ARBA00022448"/>
    </source>
</evidence>
<proteinExistence type="inferred from homology"/>
<dbReference type="AlphaFoldDB" id="A0AAV7FU11"/>
<dbReference type="Pfam" id="PF05405">
    <property type="entry name" value="Mt_ATP-synt_B"/>
    <property type="match status" value="1"/>
</dbReference>
<keyword evidence="9" id="KW-0375">Hydrogen ion transport</keyword>
<gene>
    <name evidence="15" type="ORF">IEQ34_023799</name>
</gene>
<evidence type="ECO:0000256" key="14">
    <source>
        <dbReference type="ARBA" id="ARBA00023310"/>
    </source>
</evidence>
<dbReference type="InterPro" id="IPR044988">
    <property type="entry name" value="MI25_plants"/>
</dbReference>
<comment type="subunit">
    <text evidence="4">F-type ATPases have 2 components, CF(1) - the catalytic core - and CF(0) - the membrane proton channel. CF(1) has five subunits: alpha(3), beta(3), gamma(1), delta(1), epsilon(1). CF(0) has three main subunits: a, b and c.</text>
</comment>
<comment type="subcellular location">
    <subcellularLocation>
        <location evidence="2">Mitochondrion membrane</location>
        <topology evidence="2">Single-pass membrane protein</topology>
    </subcellularLocation>
</comment>
<evidence type="ECO:0000256" key="1">
    <source>
        <dbReference type="ARBA" id="ARBA00003096"/>
    </source>
</evidence>
<dbReference type="EMBL" id="JAGFBR010000096">
    <property type="protein sequence ID" value="KAH0447342.1"/>
    <property type="molecule type" value="Genomic_DNA"/>
</dbReference>
<accession>A0AAV7FU11</accession>
<evidence type="ECO:0000256" key="10">
    <source>
        <dbReference type="ARBA" id="ARBA00022989"/>
    </source>
</evidence>
<dbReference type="GO" id="GO:0015986">
    <property type="term" value="P:proton motive force-driven ATP synthesis"/>
    <property type="evidence" value="ECO:0007669"/>
    <property type="project" value="InterPro"/>
</dbReference>
<dbReference type="GO" id="GO:0015078">
    <property type="term" value="F:proton transmembrane transporter activity"/>
    <property type="evidence" value="ECO:0007669"/>
    <property type="project" value="InterPro"/>
</dbReference>
<protein>
    <recommendedName>
        <fullName evidence="5">ATP synthase protein MI25</fullName>
    </recommendedName>
</protein>
<evidence type="ECO:0000256" key="13">
    <source>
        <dbReference type="ARBA" id="ARBA00023136"/>
    </source>
</evidence>
<evidence type="ECO:0000256" key="11">
    <source>
        <dbReference type="ARBA" id="ARBA00023065"/>
    </source>
</evidence>
<evidence type="ECO:0000256" key="9">
    <source>
        <dbReference type="ARBA" id="ARBA00022781"/>
    </source>
</evidence>
<keyword evidence="13" id="KW-0472">Membrane</keyword>
<evidence type="ECO:0000256" key="7">
    <source>
        <dbReference type="ARBA" id="ARBA00022547"/>
    </source>
</evidence>
<sequence length="239" mass="26562">MRLSSTKMLDRKMLFAAIPSICASSPKKISIYNEEMIVARCFIGFLIFSRKSLGQTFKVTLDGRIQSIQEESQQFPNPNEVVPSESNEQQRLLRISLRICGTVVESLPTARSAPKCEKTVQALLCRNLNVKSATLLNATSSRRIRLQDDIVTGFHFSVSERFVPGCTLKASIVELLREGLVVLRKAICFSVDVVELWTEPVQELDHLSNQGKTDHSGVDLESSNSMMALESLSILSIGN</sequence>
<dbReference type="PANTHER" id="PTHR37774:SF4">
    <property type="entry name" value="ATP SYNTHASE PROTEIN MI25"/>
    <property type="match status" value="1"/>
</dbReference>
<evidence type="ECO:0000256" key="4">
    <source>
        <dbReference type="ARBA" id="ARBA00011648"/>
    </source>
</evidence>
<evidence type="ECO:0000256" key="2">
    <source>
        <dbReference type="ARBA" id="ARBA00004304"/>
    </source>
</evidence>
<name>A0AAV7FU11_DENCH</name>
<reference evidence="15 16" key="1">
    <citation type="journal article" date="2021" name="Hortic Res">
        <title>Chromosome-scale assembly of the Dendrobium chrysotoxum genome enhances the understanding of orchid evolution.</title>
        <authorList>
            <person name="Zhang Y."/>
            <person name="Zhang G.Q."/>
            <person name="Zhang D."/>
            <person name="Liu X.D."/>
            <person name="Xu X.Y."/>
            <person name="Sun W.H."/>
            <person name="Yu X."/>
            <person name="Zhu X."/>
            <person name="Wang Z.W."/>
            <person name="Zhao X."/>
            <person name="Zhong W.Y."/>
            <person name="Chen H."/>
            <person name="Yin W.L."/>
            <person name="Huang T."/>
            <person name="Niu S.C."/>
            <person name="Liu Z.J."/>
        </authorList>
    </citation>
    <scope>NUCLEOTIDE SEQUENCE [LARGE SCALE GENOMIC DNA]</scope>
    <source>
        <strain evidence="15">Lindl</strain>
    </source>
</reference>
<dbReference type="PANTHER" id="PTHR37774">
    <property type="entry name" value="ATP SYNTHASE PROTEIN MI25-RELATED"/>
    <property type="match status" value="1"/>
</dbReference>
<keyword evidence="14" id="KW-0066">ATP synthesis</keyword>
<comment type="caution">
    <text evidence="15">The sequence shown here is derived from an EMBL/GenBank/DDBJ whole genome shotgun (WGS) entry which is preliminary data.</text>
</comment>
<dbReference type="InterPro" id="IPR008688">
    <property type="entry name" value="ATP_synth_Bsub_B/MI25"/>
</dbReference>
<evidence type="ECO:0000313" key="15">
    <source>
        <dbReference type="EMBL" id="KAH0447342.1"/>
    </source>
</evidence>
<keyword evidence="10" id="KW-1133">Transmembrane helix</keyword>
<dbReference type="GO" id="GO:0045259">
    <property type="term" value="C:proton-transporting ATP synthase complex"/>
    <property type="evidence" value="ECO:0007669"/>
    <property type="project" value="UniProtKB-KW"/>
</dbReference>
<evidence type="ECO:0000256" key="3">
    <source>
        <dbReference type="ARBA" id="ARBA00009281"/>
    </source>
</evidence>
<evidence type="ECO:0000256" key="5">
    <source>
        <dbReference type="ARBA" id="ARBA00017388"/>
    </source>
</evidence>
<evidence type="ECO:0000256" key="8">
    <source>
        <dbReference type="ARBA" id="ARBA00022692"/>
    </source>
</evidence>
<evidence type="ECO:0000256" key="12">
    <source>
        <dbReference type="ARBA" id="ARBA00023128"/>
    </source>
</evidence>
<dbReference type="Proteomes" id="UP000775213">
    <property type="component" value="Unassembled WGS sequence"/>
</dbReference>
<keyword evidence="11" id="KW-0406">Ion transport</keyword>
<keyword evidence="16" id="KW-1185">Reference proteome</keyword>
<dbReference type="GO" id="GO:0031966">
    <property type="term" value="C:mitochondrial membrane"/>
    <property type="evidence" value="ECO:0007669"/>
    <property type="project" value="UniProtKB-SubCell"/>
</dbReference>
<keyword evidence="8" id="KW-0812">Transmembrane</keyword>
<evidence type="ECO:0000313" key="16">
    <source>
        <dbReference type="Proteomes" id="UP000775213"/>
    </source>
</evidence>
<comment type="similarity">
    <text evidence="3">Belongs to the ATPase protein MI25 family.</text>
</comment>
<organism evidence="15 16">
    <name type="scientific">Dendrobium chrysotoxum</name>
    <name type="common">Orchid</name>
    <dbReference type="NCBI Taxonomy" id="161865"/>
    <lineage>
        <taxon>Eukaryota</taxon>
        <taxon>Viridiplantae</taxon>
        <taxon>Streptophyta</taxon>
        <taxon>Embryophyta</taxon>
        <taxon>Tracheophyta</taxon>
        <taxon>Spermatophyta</taxon>
        <taxon>Magnoliopsida</taxon>
        <taxon>Liliopsida</taxon>
        <taxon>Asparagales</taxon>
        <taxon>Orchidaceae</taxon>
        <taxon>Epidendroideae</taxon>
        <taxon>Malaxideae</taxon>
        <taxon>Dendrobiinae</taxon>
        <taxon>Dendrobium</taxon>
    </lineage>
</organism>
<keyword evidence="12" id="KW-0496">Mitochondrion</keyword>
<keyword evidence="6" id="KW-0813">Transport</keyword>
<comment type="function">
    <text evidence="1">This is one of the chains of the nonenzymatic component (CF(0) subunit) of the mitochondrial ATPase complex.</text>
</comment>